<dbReference type="OrthoDB" id="7648950at2759"/>
<accession>A0A232EXB8</accession>
<protein>
    <recommendedName>
        <fullName evidence="3">OB domain-containing protein</fullName>
    </recommendedName>
</protein>
<reference evidence="1 2" key="1">
    <citation type="journal article" date="2017" name="Curr. Biol.">
        <title>The Evolution of Venom by Co-option of Single-Copy Genes.</title>
        <authorList>
            <person name="Martinson E.O."/>
            <person name="Mrinalini"/>
            <person name="Kelkar Y.D."/>
            <person name="Chang C.H."/>
            <person name="Werren J.H."/>
        </authorList>
    </citation>
    <scope>NUCLEOTIDE SEQUENCE [LARGE SCALE GENOMIC DNA]</scope>
    <source>
        <strain evidence="1 2">Alberta</strain>
        <tissue evidence="1">Whole body</tissue>
    </source>
</reference>
<evidence type="ECO:0008006" key="3">
    <source>
        <dbReference type="Google" id="ProtNLM"/>
    </source>
</evidence>
<evidence type="ECO:0000313" key="1">
    <source>
        <dbReference type="EMBL" id="OXU22960.1"/>
    </source>
</evidence>
<dbReference type="EMBL" id="NNAY01001773">
    <property type="protein sequence ID" value="OXU22960.1"/>
    <property type="molecule type" value="Genomic_DNA"/>
</dbReference>
<organism evidence="1 2">
    <name type="scientific">Trichomalopsis sarcophagae</name>
    <dbReference type="NCBI Taxonomy" id="543379"/>
    <lineage>
        <taxon>Eukaryota</taxon>
        <taxon>Metazoa</taxon>
        <taxon>Ecdysozoa</taxon>
        <taxon>Arthropoda</taxon>
        <taxon>Hexapoda</taxon>
        <taxon>Insecta</taxon>
        <taxon>Pterygota</taxon>
        <taxon>Neoptera</taxon>
        <taxon>Endopterygota</taxon>
        <taxon>Hymenoptera</taxon>
        <taxon>Apocrita</taxon>
        <taxon>Proctotrupomorpha</taxon>
        <taxon>Chalcidoidea</taxon>
        <taxon>Pteromalidae</taxon>
        <taxon>Pteromalinae</taxon>
        <taxon>Trichomalopsis</taxon>
    </lineage>
</organism>
<sequence length="259" mass="29812">MALKSFFTTDEEFGQLEDRDATTNIIGYIDSIIAPYEAGKEKEILFKFTVSNDIKRIEVLIWDLALINKHMSGLLSNRVIEINDAYCRAVPNPKKREVLNLVPFEIIIKEYTNISFLGYYNLKSLVSNEVQKVTFDDIHKVEGLIGYVRSIFSLTHNRKGNMTYGLGAITDKTRKITVQVKQFLESKLELGDHVNIRGLVDGQDKTRKITVQYLLIDDHFFLDELITIMCESMNDIKLNTEEESLPLEEIRRGNRPARC</sequence>
<gene>
    <name evidence="1" type="ORF">TSAR_014994</name>
</gene>
<comment type="caution">
    <text evidence="1">The sequence shown here is derived from an EMBL/GenBank/DDBJ whole genome shotgun (WGS) entry which is preliminary data.</text>
</comment>
<proteinExistence type="predicted"/>
<dbReference type="Proteomes" id="UP000215335">
    <property type="component" value="Unassembled WGS sequence"/>
</dbReference>
<keyword evidence="2" id="KW-1185">Reference proteome</keyword>
<name>A0A232EXB8_9HYME</name>
<evidence type="ECO:0000313" key="2">
    <source>
        <dbReference type="Proteomes" id="UP000215335"/>
    </source>
</evidence>
<dbReference type="AlphaFoldDB" id="A0A232EXB8"/>